<keyword evidence="6" id="KW-0804">Transcription</keyword>
<dbReference type="GeneID" id="19897429"/>
<dbReference type="GO" id="GO:0005634">
    <property type="term" value="C:nucleus"/>
    <property type="evidence" value="ECO:0007669"/>
    <property type="project" value="UniProtKB-SubCell"/>
</dbReference>
<proteinExistence type="predicted"/>
<evidence type="ECO:0000256" key="6">
    <source>
        <dbReference type="ARBA" id="ARBA00023163"/>
    </source>
</evidence>
<accession>R7YG96</accession>
<dbReference type="OMA" id="THKISSA"/>
<organism evidence="11 12">
    <name type="scientific">Coniosporium apollinis (strain CBS 100218)</name>
    <name type="common">Rock-inhabiting black yeast</name>
    <dbReference type="NCBI Taxonomy" id="1168221"/>
    <lineage>
        <taxon>Eukaryota</taxon>
        <taxon>Fungi</taxon>
        <taxon>Dikarya</taxon>
        <taxon>Ascomycota</taxon>
        <taxon>Pezizomycotina</taxon>
        <taxon>Dothideomycetes</taxon>
        <taxon>Dothideomycetes incertae sedis</taxon>
        <taxon>Coniosporium</taxon>
    </lineage>
</organism>
<dbReference type="InterPro" id="IPR036236">
    <property type="entry name" value="Znf_C2H2_sf"/>
</dbReference>
<dbReference type="SUPFAM" id="SSF57667">
    <property type="entry name" value="beta-beta-alpha zinc fingers"/>
    <property type="match status" value="1"/>
</dbReference>
<keyword evidence="12" id="KW-1185">Reference proteome</keyword>
<dbReference type="PROSITE" id="PS00028">
    <property type="entry name" value="ZINC_FINGER_C2H2_1"/>
    <property type="match status" value="1"/>
</dbReference>
<feature type="region of interest" description="Disordered" evidence="9">
    <location>
        <begin position="493"/>
        <end position="539"/>
    </location>
</feature>
<keyword evidence="4" id="KW-0862">Zinc</keyword>
<sequence>MAHFPDDFVPDEDFRSSDIEIDLPVNPHADLGKKAIARMDKTAFRDRYESKAAVKQATLVTGAVSTVVARARWANLFYNFLEVTLQKNRKVHVPTAEDIERFIRTVPKHLRSPRESGVISYSYLQYGLSAVIKTLKFDYKTFALSTHGAQRLQNAFADLKKQGAITKDPYLIRQYVTARVLKRLVGALITNALTHGTTSWDKVLARALSMVTQAATVGRAGDVALNSLYKGNEYLRFEHVRIKLAHNSAGNEVLVCQVKMEYRKGQKTNGAAFEWVRIDILENDQPRYLCFVTLLLVCAMRMGAVEAQSLQEVMEQCRTAPNRILKWAQPAWPVLMRFTQTGLDIPQAGTVYQIGDTVRLAAELAGLPVIVRTHDIRRGSMRDLSYLPPSSARGLATDFVANAAGHSNRTMTAGITQSYIGPQKSGNWDKRVAAIDKGDQDTISEAFDLDITAAPYKRARLTMDEVTTFAAESGLDHETRKARRTVVTKLQRKKKSDWIDTAGESRPSITPTKAAHPSSPASDESDPDDPTYLDSDGSASYEDLGAEELLFGGSVEDLSNESLDELMQENGTPSQSLPPELSLRPAEFIEFFSRINTYRYASAATLDNAATGGSRSTPSFFPNVCPNAKYGCEFVCNFVQGLEVHVASYPTNAEEHARLAAAREFRCTYDGCTKKYTAKANLVEHLRTHEGKPRVDPRPCHVAGCDPSIVYTECELQKHMDMAHSGYKPTGCMISGCKHVAPFATFQAIRIHLRKVHKLEGEELAALLEGLKDKALAAPDFRKKRTPKYQYTPIGCPLAATGDCKSKRQLYKSRRDLTLHMRSIHKMTAAELNALLAEGLE</sequence>
<evidence type="ECO:0000256" key="5">
    <source>
        <dbReference type="ARBA" id="ARBA00023015"/>
    </source>
</evidence>
<evidence type="ECO:0000256" key="9">
    <source>
        <dbReference type="SAM" id="MobiDB-lite"/>
    </source>
</evidence>
<evidence type="ECO:0000256" key="7">
    <source>
        <dbReference type="ARBA" id="ARBA00023242"/>
    </source>
</evidence>
<evidence type="ECO:0000259" key="10">
    <source>
        <dbReference type="PROSITE" id="PS50157"/>
    </source>
</evidence>
<keyword evidence="5" id="KW-0805">Transcription regulation</keyword>
<evidence type="ECO:0000256" key="1">
    <source>
        <dbReference type="ARBA" id="ARBA00004123"/>
    </source>
</evidence>
<dbReference type="PANTHER" id="PTHR46179">
    <property type="entry name" value="ZINC FINGER PROTEIN"/>
    <property type="match status" value="1"/>
</dbReference>
<keyword evidence="7" id="KW-0539">Nucleus</keyword>
<dbReference type="STRING" id="1168221.R7YG96"/>
<dbReference type="AlphaFoldDB" id="R7YG96"/>
<dbReference type="RefSeq" id="XP_007776225.1">
    <property type="nucleotide sequence ID" value="XM_007778035.1"/>
</dbReference>
<dbReference type="InterPro" id="IPR013087">
    <property type="entry name" value="Znf_C2H2_type"/>
</dbReference>
<dbReference type="EMBL" id="JH767554">
    <property type="protein sequence ID" value="EON60908.1"/>
    <property type="molecule type" value="Genomic_DNA"/>
</dbReference>
<evidence type="ECO:0000256" key="8">
    <source>
        <dbReference type="PROSITE-ProRule" id="PRU00042"/>
    </source>
</evidence>
<reference evidence="12" key="1">
    <citation type="submission" date="2012-06" db="EMBL/GenBank/DDBJ databases">
        <title>The genome sequence of Coniosporium apollinis CBS 100218.</title>
        <authorList>
            <consortium name="The Broad Institute Genome Sequencing Platform"/>
            <person name="Cuomo C."/>
            <person name="Gorbushina A."/>
            <person name="Noack S."/>
            <person name="Walker B."/>
            <person name="Young S.K."/>
            <person name="Zeng Q."/>
            <person name="Gargeya S."/>
            <person name="Fitzgerald M."/>
            <person name="Haas B."/>
            <person name="Abouelleil A."/>
            <person name="Alvarado L."/>
            <person name="Arachchi H.M."/>
            <person name="Berlin A.M."/>
            <person name="Chapman S.B."/>
            <person name="Goldberg J."/>
            <person name="Griggs A."/>
            <person name="Gujja S."/>
            <person name="Hansen M."/>
            <person name="Howarth C."/>
            <person name="Imamovic A."/>
            <person name="Larimer J."/>
            <person name="McCowan C."/>
            <person name="Montmayeur A."/>
            <person name="Murphy C."/>
            <person name="Neiman D."/>
            <person name="Pearson M."/>
            <person name="Priest M."/>
            <person name="Roberts A."/>
            <person name="Saif S."/>
            <person name="Shea T."/>
            <person name="Sisk P."/>
            <person name="Sykes S."/>
            <person name="Wortman J."/>
            <person name="Nusbaum C."/>
            <person name="Birren B."/>
        </authorList>
    </citation>
    <scope>NUCLEOTIDE SEQUENCE [LARGE SCALE GENOMIC DNA]</scope>
    <source>
        <strain evidence="12">CBS 100218</strain>
    </source>
</reference>
<dbReference type="GO" id="GO:0006357">
    <property type="term" value="P:regulation of transcription by RNA polymerase II"/>
    <property type="evidence" value="ECO:0007669"/>
    <property type="project" value="TreeGrafter"/>
</dbReference>
<dbReference type="InterPro" id="IPR051061">
    <property type="entry name" value="Zinc_finger_trans_reg"/>
</dbReference>
<dbReference type="SMART" id="SM00355">
    <property type="entry name" value="ZnF_C2H2"/>
    <property type="match status" value="4"/>
</dbReference>
<evidence type="ECO:0000256" key="4">
    <source>
        <dbReference type="ARBA" id="ARBA00022833"/>
    </source>
</evidence>
<keyword evidence="3 8" id="KW-0863">Zinc-finger</keyword>
<evidence type="ECO:0000256" key="3">
    <source>
        <dbReference type="ARBA" id="ARBA00022771"/>
    </source>
</evidence>
<evidence type="ECO:0000313" key="11">
    <source>
        <dbReference type="EMBL" id="EON60908.1"/>
    </source>
</evidence>
<feature type="domain" description="C2H2-type" evidence="10">
    <location>
        <begin position="665"/>
        <end position="694"/>
    </location>
</feature>
<dbReference type="eggNOG" id="KOG1721">
    <property type="taxonomic scope" value="Eukaryota"/>
</dbReference>
<dbReference type="Proteomes" id="UP000016924">
    <property type="component" value="Unassembled WGS sequence"/>
</dbReference>
<evidence type="ECO:0000313" key="12">
    <source>
        <dbReference type="Proteomes" id="UP000016924"/>
    </source>
</evidence>
<name>R7YG96_CONA1</name>
<keyword evidence="2" id="KW-0479">Metal-binding</keyword>
<dbReference type="PROSITE" id="PS50157">
    <property type="entry name" value="ZINC_FINGER_C2H2_2"/>
    <property type="match status" value="1"/>
</dbReference>
<gene>
    <name evidence="11" type="ORF">W97_00118</name>
</gene>
<comment type="subcellular location">
    <subcellularLocation>
        <location evidence="1">Nucleus</location>
    </subcellularLocation>
</comment>
<dbReference type="PANTHER" id="PTHR46179:SF13">
    <property type="entry name" value="C2H2-TYPE DOMAIN-CONTAINING PROTEIN"/>
    <property type="match status" value="1"/>
</dbReference>
<protein>
    <recommendedName>
        <fullName evidence="10">C2H2-type domain-containing protein</fullName>
    </recommendedName>
</protein>
<dbReference type="Gene3D" id="3.30.160.60">
    <property type="entry name" value="Classic Zinc Finger"/>
    <property type="match status" value="1"/>
</dbReference>
<evidence type="ECO:0000256" key="2">
    <source>
        <dbReference type="ARBA" id="ARBA00022723"/>
    </source>
</evidence>
<dbReference type="GO" id="GO:0008270">
    <property type="term" value="F:zinc ion binding"/>
    <property type="evidence" value="ECO:0007669"/>
    <property type="project" value="UniProtKB-KW"/>
</dbReference>
<dbReference type="OrthoDB" id="3942336at2759"/>
<dbReference type="HOGENOM" id="CLU_008700_0_0_1"/>